<feature type="region of interest" description="Disordered" evidence="2">
    <location>
        <begin position="502"/>
        <end position="591"/>
    </location>
</feature>
<feature type="compositionally biased region" description="Polar residues" evidence="2">
    <location>
        <begin position="200"/>
        <end position="220"/>
    </location>
</feature>
<sequence>MSPSTNNDAATAAAAAEAASHPASSSSSSPTFLQQVVKPSRAKSSRIAERVKRKKLASITLTANNGKAATVARMAQASSMKQNRAKSSSRTIINHAITPASMRKGKFRRRTGDTIVPKLRAAAYYHRNKKQRPSSSTVERQIPNQLHPQREYKEPKTTSRWTVNELALLGLIDHHSDGSTTLGSTTKATANNGTRRRRQTSCVVEDSQQQQTGVNGSNNRPLPPQEVAATRTTVASITPASSYCNVSTRSHACSSSTIDQTTLQQEAAVDELIRHDLLLEGKQEEETHALKQAPGTQHQQQLSEKTKKERPVVDGGETERWKAKHDELRLEKQRVEHTLSMRCGVQRSEIEALESSVAQIREEKDLAEKQNALLSTKLQEREKFVKELHSSLATERKENTTLAERLMEREKEMVELKANLAKATHEKEWAEKERADFIATDAKRKRTLTENVSNMADRLRKLEAENERLLTEVGSSYQLRKSAQLEKEVLLGWVSKVQKATPDRNKNGIEDNDKVLSGDGLVGGEFDSPPDQKKRKAEGDLRSGGLVGAELGSPPNQKKRKAEGGSRTEKKRKRQSKTLFQVMSKLLGLRS</sequence>
<feature type="compositionally biased region" description="Basic and acidic residues" evidence="2">
    <location>
        <begin position="304"/>
        <end position="320"/>
    </location>
</feature>
<feature type="compositionally biased region" description="Polar residues" evidence="2">
    <location>
        <begin position="133"/>
        <end position="147"/>
    </location>
</feature>
<name>A0A7S1Y436_9STRA</name>
<feature type="region of interest" description="Disordered" evidence="2">
    <location>
        <begin position="127"/>
        <end position="158"/>
    </location>
</feature>
<accession>A0A7S1Y436</accession>
<dbReference type="AlphaFoldDB" id="A0A7S1Y436"/>
<feature type="compositionally biased region" description="Basic and acidic residues" evidence="2">
    <location>
        <begin position="502"/>
        <end position="516"/>
    </location>
</feature>
<feature type="coiled-coil region" evidence="1">
    <location>
        <begin position="350"/>
        <end position="472"/>
    </location>
</feature>
<feature type="compositionally biased region" description="Basic and acidic residues" evidence="2">
    <location>
        <begin position="148"/>
        <end position="157"/>
    </location>
</feature>
<evidence type="ECO:0000256" key="1">
    <source>
        <dbReference type="SAM" id="Coils"/>
    </source>
</evidence>
<feature type="compositionally biased region" description="Low complexity" evidence="2">
    <location>
        <begin position="1"/>
        <end position="31"/>
    </location>
</feature>
<reference evidence="3" key="1">
    <citation type="submission" date="2021-01" db="EMBL/GenBank/DDBJ databases">
        <authorList>
            <person name="Corre E."/>
            <person name="Pelletier E."/>
            <person name="Niang G."/>
            <person name="Scheremetjew M."/>
            <person name="Finn R."/>
            <person name="Kale V."/>
            <person name="Holt S."/>
            <person name="Cochrane G."/>
            <person name="Meng A."/>
            <person name="Brown T."/>
            <person name="Cohen L."/>
        </authorList>
    </citation>
    <scope>NUCLEOTIDE SEQUENCE</scope>
    <source>
        <strain evidence="3">CCMP 410</strain>
    </source>
</reference>
<organism evidence="3">
    <name type="scientific">Grammatophora oceanica</name>
    <dbReference type="NCBI Taxonomy" id="210454"/>
    <lineage>
        <taxon>Eukaryota</taxon>
        <taxon>Sar</taxon>
        <taxon>Stramenopiles</taxon>
        <taxon>Ochrophyta</taxon>
        <taxon>Bacillariophyta</taxon>
        <taxon>Fragilariophyceae</taxon>
        <taxon>Fragilariophycidae</taxon>
        <taxon>Rhabdonematales</taxon>
        <taxon>Grammatophoraceae</taxon>
        <taxon>Grammatophora</taxon>
    </lineage>
</organism>
<feature type="compositionally biased region" description="Polar residues" evidence="2">
    <location>
        <begin position="178"/>
        <end position="193"/>
    </location>
</feature>
<feature type="region of interest" description="Disordered" evidence="2">
    <location>
        <begin position="174"/>
        <end position="224"/>
    </location>
</feature>
<gene>
    <name evidence="3" type="ORF">GOCE00092_LOCUS4715</name>
</gene>
<evidence type="ECO:0000313" key="3">
    <source>
        <dbReference type="EMBL" id="CAD9275807.1"/>
    </source>
</evidence>
<feature type="region of interest" description="Disordered" evidence="2">
    <location>
        <begin position="288"/>
        <end position="320"/>
    </location>
</feature>
<dbReference type="EMBL" id="HBGK01009046">
    <property type="protein sequence ID" value="CAD9275807.1"/>
    <property type="molecule type" value="Transcribed_RNA"/>
</dbReference>
<keyword evidence="1" id="KW-0175">Coiled coil</keyword>
<evidence type="ECO:0000256" key="2">
    <source>
        <dbReference type="SAM" id="MobiDB-lite"/>
    </source>
</evidence>
<proteinExistence type="predicted"/>
<feature type="compositionally biased region" description="Polar residues" evidence="2">
    <location>
        <begin position="294"/>
        <end position="303"/>
    </location>
</feature>
<protein>
    <submittedName>
        <fullName evidence="3">Uncharacterized protein</fullName>
    </submittedName>
</protein>
<feature type="region of interest" description="Disordered" evidence="2">
    <location>
        <begin position="1"/>
        <end position="48"/>
    </location>
</feature>